<evidence type="ECO:0000256" key="2">
    <source>
        <dbReference type="ARBA" id="ARBA00023136"/>
    </source>
</evidence>
<comment type="caution">
    <text evidence="5">The sequence shown here is derived from an EMBL/GenBank/DDBJ whole genome shotgun (WGS) entry which is preliminary data.</text>
</comment>
<evidence type="ECO:0000313" key="5">
    <source>
        <dbReference type="EMBL" id="MBM6672961.1"/>
    </source>
</evidence>
<comment type="subcellular location">
    <subcellularLocation>
        <location evidence="1">Membrane</location>
    </subcellularLocation>
</comment>
<evidence type="ECO:0000313" key="6">
    <source>
        <dbReference type="Proteomes" id="UP000706891"/>
    </source>
</evidence>
<dbReference type="Pfam" id="PF01103">
    <property type="entry name" value="Omp85"/>
    <property type="match status" value="1"/>
</dbReference>
<reference evidence="5" key="2">
    <citation type="journal article" date="2021" name="Sci. Rep.">
        <title>The distribution of antibiotic resistance genes in chicken gut microbiota commensals.</title>
        <authorList>
            <person name="Juricova H."/>
            <person name="Matiasovicova J."/>
            <person name="Kubasova T."/>
            <person name="Cejkova D."/>
            <person name="Rychlik I."/>
        </authorList>
    </citation>
    <scope>NUCLEOTIDE SEQUENCE</scope>
    <source>
        <strain evidence="5">An824</strain>
    </source>
</reference>
<feature type="signal peptide" evidence="3">
    <location>
        <begin position="1"/>
        <end position="19"/>
    </location>
</feature>
<name>A0A938WQT0_9BACT</name>
<dbReference type="GO" id="GO:0019867">
    <property type="term" value="C:outer membrane"/>
    <property type="evidence" value="ECO:0007669"/>
    <property type="project" value="InterPro"/>
</dbReference>
<feature type="domain" description="Bacterial surface antigen (D15)" evidence="4">
    <location>
        <begin position="207"/>
        <end position="394"/>
    </location>
</feature>
<protein>
    <submittedName>
        <fullName evidence="5">BamA/TamA family outer membrane protein</fullName>
    </submittedName>
</protein>
<keyword evidence="2" id="KW-0472">Membrane</keyword>
<evidence type="ECO:0000256" key="3">
    <source>
        <dbReference type="SAM" id="SignalP"/>
    </source>
</evidence>
<evidence type="ECO:0000259" key="4">
    <source>
        <dbReference type="Pfam" id="PF01103"/>
    </source>
</evidence>
<dbReference type="Gene3D" id="2.40.160.50">
    <property type="entry name" value="membrane protein fhac: a member of the omp85/tpsb transporter family"/>
    <property type="match status" value="1"/>
</dbReference>
<keyword evidence="3" id="KW-0732">Signal</keyword>
<accession>A0A938WQT0</accession>
<dbReference type="InterPro" id="IPR000184">
    <property type="entry name" value="Bac_surfAg_D15"/>
</dbReference>
<keyword evidence="6" id="KW-1185">Reference proteome</keyword>
<organism evidence="5 6">
    <name type="scientific">Marseilla massiliensis</name>
    <dbReference type="NCBI Taxonomy" id="1841864"/>
    <lineage>
        <taxon>Bacteria</taxon>
        <taxon>Pseudomonadati</taxon>
        <taxon>Bacteroidota</taxon>
        <taxon>Bacteroidia</taxon>
        <taxon>Bacteroidales</taxon>
        <taxon>Prevotellaceae</taxon>
        <taxon>Marseilla</taxon>
    </lineage>
</organism>
<sequence>MTRLLLAALLMLCTAKAGAVTPVGERQDTATITTEQQPDTVKKKKGLINWVLDYLNNTNKNKKHKKFDFSVLPGPHFSSDTGFGLGIIGMGLYRQDRRDSLSQPSNVSIFGDVTTKSSYTVGIFGTHMFPYGKGRIEYEVSANYFKEKFWGIGYEMGNEDSNESEMTRWKIDAKANFLWQVARNIYIGPTLTYDYAYAMEIDRPELLAGMDPLVWNIGIGVTLAYDSRDIMTRPTKGIYATVTQLFRPKFLSNGYDYITTDFRFNTYGRLWKGAVIGGDLRGTLNFGNPSWAMMSLLGNSSTMRGYYKGRYRDKHKLEAQVELRQHIWRRNGVVAWVGVGTVFDKFSSIHTDRLLPNWGIGYRWEFKKNGNIRLDYGFGKSGIQGFVFNINEAF</sequence>
<dbReference type="EMBL" id="JACJJG010000009">
    <property type="protein sequence ID" value="MBM6672961.1"/>
    <property type="molecule type" value="Genomic_DNA"/>
</dbReference>
<dbReference type="RefSeq" id="WP_205103519.1">
    <property type="nucleotide sequence ID" value="NZ_JACJJG010000009.1"/>
</dbReference>
<dbReference type="Proteomes" id="UP000706891">
    <property type="component" value="Unassembled WGS sequence"/>
</dbReference>
<evidence type="ECO:0000256" key="1">
    <source>
        <dbReference type="ARBA" id="ARBA00004370"/>
    </source>
</evidence>
<feature type="chain" id="PRO_5037151752" evidence="3">
    <location>
        <begin position="20"/>
        <end position="394"/>
    </location>
</feature>
<dbReference type="AlphaFoldDB" id="A0A938WQT0"/>
<reference evidence="5" key="1">
    <citation type="submission" date="2020-08" db="EMBL/GenBank/DDBJ databases">
        <authorList>
            <person name="Cejkova D."/>
            <person name="Kubasova T."/>
            <person name="Jahodarova E."/>
            <person name="Rychlik I."/>
        </authorList>
    </citation>
    <scope>NUCLEOTIDE SEQUENCE</scope>
    <source>
        <strain evidence="5">An824</strain>
    </source>
</reference>
<proteinExistence type="predicted"/>
<gene>
    <name evidence="5" type="ORF">H6A34_03610</name>
</gene>